<dbReference type="GO" id="GO:0000287">
    <property type="term" value="F:magnesium ion binding"/>
    <property type="evidence" value="ECO:0007669"/>
    <property type="project" value="InterPro"/>
</dbReference>
<evidence type="ECO:0000256" key="2">
    <source>
        <dbReference type="ARBA" id="ARBA00010231"/>
    </source>
</evidence>
<evidence type="ECO:0000313" key="12">
    <source>
        <dbReference type="EMBL" id="OGD62630.1"/>
    </source>
</evidence>
<dbReference type="Pfam" id="PF02878">
    <property type="entry name" value="PGM_PMM_I"/>
    <property type="match status" value="1"/>
</dbReference>
<evidence type="ECO:0008006" key="14">
    <source>
        <dbReference type="Google" id="ProtNLM"/>
    </source>
</evidence>
<dbReference type="Pfam" id="PF02879">
    <property type="entry name" value="PGM_PMM_II"/>
    <property type="match status" value="1"/>
</dbReference>
<evidence type="ECO:0000256" key="3">
    <source>
        <dbReference type="ARBA" id="ARBA00022553"/>
    </source>
</evidence>
<feature type="domain" description="Alpha-D-phosphohexomutase C-terminal" evidence="8">
    <location>
        <begin position="375"/>
        <end position="446"/>
    </location>
</feature>
<keyword evidence="3" id="KW-0597">Phosphoprotein</keyword>
<evidence type="ECO:0000256" key="4">
    <source>
        <dbReference type="ARBA" id="ARBA00022723"/>
    </source>
</evidence>
<dbReference type="InterPro" id="IPR005841">
    <property type="entry name" value="Alpha-D-phosphohexomutase_SF"/>
</dbReference>
<dbReference type="AlphaFoldDB" id="A0A1F5E5N4"/>
<gene>
    <name evidence="12" type="ORF">A2160_04945</name>
</gene>
<dbReference type="PANTHER" id="PTHR43771">
    <property type="entry name" value="PHOSPHOMANNOMUTASE"/>
    <property type="match status" value="1"/>
</dbReference>
<dbReference type="Gene3D" id="3.30.310.50">
    <property type="entry name" value="Alpha-D-phosphohexomutase, C-terminal domain"/>
    <property type="match status" value="1"/>
</dbReference>
<protein>
    <recommendedName>
        <fullName evidence="14">Phosphomannomutase</fullName>
    </recommendedName>
</protein>
<dbReference type="PRINTS" id="PR00509">
    <property type="entry name" value="PGMPMM"/>
</dbReference>
<accession>A0A1F5E5N4</accession>
<dbReference type="InterPro" id="IPR005843">
    <property type="entry name" value="A-D-PHexomutase_C"/>
</dbReference>
<dbReference type="EMBL" id="MEZK01000019">
    <property type="protein sequence ID" value="OGD62630.1"/>
    <property type="molecule type" value="Genomic_DNA"/>
</dbReference>
<keyword evidence="5 7" id="KW-0460">Magnesium</keyword>
<dbReference type="InterPro" id="IPR016055">
    <property type="entry name" value="A-D-PHexomutase_a/b/a-I/II/III"/>
</dbReference>
<evidence type="ECO:0000256" key="5">
    <source>
        <dbReference type="ARBA" id="ARBA00022842"/>
    </source>
</evidence>
<dbReference type="SUPFAM" id="SSF53738">
    <property type="entry name" value="Phosphoglucomutase, first 3 domains"/>
    <property type="match status" value="3"/>
</dbReference>
<evidence type="ECO:0000259" key="10">
    <source>
        <dbReference type="Pfam" id="PF02879"/>
    </source>
</evidence>
<dbReference type="Proteomes" id="UP000177006">
    <property type="component" value="Unassembled WGS sequence"/>
</dbReference>
<proteinExistence type="inferred from homology"/>
<evidence type="ECO:0000313" key="13">
    <source>
        <dbReference type="Proteomes" id="UP000177006"/>
    </source>
</evidence>
<evidence type="ECO:0000259" key="11">
    <source>
        <dbReference type="Pfam" id="PF02880"/>
    </source>
</evidence>
<keyword evidence="4 7" id="KW-0479">Metal-binding</keyword>
<dbReference type="PANTHER" id="PTHR43771:SF2">
    <property type="entry name" value="PHOSPHOMANNOMUTASE_PHOSPHOGLUCOMUTASE"/>
    <property type="match status" value="1"/>
</dbReference>
<comment type="cofactor">
    <cofactor evidence="1">
        <name>Mg(2+)</name>
        <dbReference type="ChEBI" id="CHEBI:18420"/>
    </cofactor>
</comment>
<dbReference type="InterPro" id="IPR036900">
    <property type="entry name" value="A-D-PHexomutase_C_sf"/>
</dbReference>
<sequence length="468" mass="53145">MAKIKINEDIFRTYDIRGVNETDLNEETVEAIGKGFGTYLTQHGTKDCLVGRDTRLTSARFQKTITQALLKTGCNVYDIGLTLASSLYYARHFHKIDGAIMVTASHNPPDYNGFKLCQGINAIVEEEIQKLKRIILSGKFAEGQGKLINLPQANDEYYRAIKERVKVKKPLKVVVDCGHSTPALFIPKFLEDLGCQVITIHGEIDSSFPAGVPDPVNPEFCKHTMEAVLKEKADFGVVMDADGDRAGFVDEKGRMWMGDIILDLLLRDMLPQQKGAKVIVEIKDSEIVVEDTQRLGGIPIFWKTGHALLDHKVYEEKALLCGEMSCHYWVTKDWYCFDDAVMAMTQLLRIVSESDKTFGEIIDEIPKYPSTPEYRIACPEEKKEEIVEKAVQYFKNKCSKAITIDGIRGYIYDGWFLFRKSNTQPILSIRCEAKTQAGLEKIKKFIKAHIDTYKPDIDLDWTRQYDIK</sequence>
<evidence type="ECO:0000256" key="7">
    <source>
        <dbReference type="RuleBase" id="RU004326"/>
    </source>
</evidence>
<evidence type="ECO:0000259" key="8">
    <source>
        <dbReference type="Pfam" id="PF00408"/>
    </source>
</evidence>
<evidence type="ECO:0000256" key="1">
    <source>
        <dbReference type="ARBA" id="ARBA00001946"/>
    </source>
</evidence>
<dbReference type="Pfam" id="PF02880">
    <property type="entry name" value="PGM_PMM_III"/>
    <property type="match status" value="1"/>
</dbReference>
<evidence type="ECO:0000259" key="9">
    <source>
        <dbReference type="Pfam" id="PF02878"/>
    </source>
</evidence>
<dbReference type="Pfam" id="PF00408">
    <property type="entry name" value="PGM_PMM_IV"/>
    <property type="match status" value="1"/>
</dbReference>
<name>A0A1F5E5N4_9BACT</name>
<organism evidence="12 13">
    <name type="scientific">Candidatus Beckwithbacteria bacterium RBG_13_42_9</name>
    <dbReference type="NCBI Taxonomy" id="1797457"/>
    <lineage>
        <taxon>Bacteria</taxon>
        <taxon>Candidatus Beckwithiibacteriota</taxon>
    </lineage>
</organism>
<comment type="similarity">
    <text evidence="2 7">Belongs to the phosphohexose mutase family.</text>
</comment>
<feature type="domain" description="Alpha-D-phosphohexomutase alpha/beta/alpha" evidence="10">
    <location>
        <begin position="155"/>
        <end position="253"/>
    </location>
</feature>
<dbReference type="InterPro" id="IPR016066">
    <property type="entry name" value="A-D-PHexomutase_CS"/>
</dbReference>
<dbReference type="GO" id="GO:0016868">
    <property type="term" value="F:intramolecular phosphotransferase activity"/>
    <property type="evidence" value="ECO:0007669"/>
    <property type="project" value="InterPro"/>
</dbReference>
<dbReference type="Gene3D" id="3.40.120.10">
    <property type="entry name" value="Alpha-D-Glucose-1,6-Bisphosphate, subunit A, domain 3"/>
    <property type="match status" value="3"/>
</dbReference>
<feature type="domain" description="Alpha-D-phosphohexomutase alpha/beta/alpha" evidence="11">
    <location>
        <begin position="258"/>
        <end position="367"/>
    </location>
</feature>
<dbReference type="PROSITE" id="PS00710">
    <property type="entry name" value="PGM_PMM"/>
    <property type="match status" value="1"/>
</dbReference>
<comment type="caution">
    <text evidence="12">The sequence shown here is derived from an EMBL/GenBank/DDBJ whole genome shotgun (WGS) entry which is preliminary data.</text>
</comment>
<dbReference type="InterPro" id="IPR005846">
    <property type="entry name" value="A-D-PHexomutase_a/b/a-III"/>
</dbReference>
<feature type="domain" description="Alpha-D-phosphohexomutase alpha/beta/alpha" evidence="9">
    <location>
        <begin position="10"/>
        <end position="140"/>
    </location>
</feature>
<dbReference type="SUPFAM" id="SSF55957">
    <property type="entry name" value="Phosphoglucomutase, C-terminal domain"/>
    <property type="match status" value="1"/>
</dbReference>
<dbReference type="GO" id="GO:0005975">
    <property type="term" value="P:carbohydrate metabolic process"/>
    <property type="evidence" value="ECO:0007669"/>
    <property type="project" value="InterPro"/>
</dbReference>
<keyword evidence="6" id="KW-0413">Isomerase</keyword>
<reference evidence="12 13" key="1">
    <citation type="journal article" date="2016" name="Nat. Commun.">
        <title>Thousands of microbial genomes shed light on interconnected biogeochemical processes in an aquifer system.</title>
        <authorList>
            <person name="Anantharaman K."/>
            <person name="Brown C.T."/>
            <person name="Hug L.A."/>
            <person name="Sharon I."/>
            <person name="Castelle C.J."/>
            <person name="Probst A.J."/>
            <person name="Thomas B.C."/>
            <person name="Singh A."/>
            <person name="Wilkins M.J."/>
            <person name="Karaoz U."/>
            <person name="Brodie E.L."/>
            <person name="Williams K.H."/>
            <person name="Hubbard S.S."/>
            <person name="Banfield J.F."/>
        </authorList>
    </citation>
    <scope>NUCLEOTIDE SEQUENCE [LARGE SCALE GENOMIC DNA]</scope>
</reference>
<dbReference type="STRING" id="1797457.A2160_04945"/>
<dbReference type="InterPro" id="IPR005844">
    <property type="entry name" value="A-D-PHexomutase_a/b/a-I"/>
</dbReference>
<evidence type="ECO:0000256" key="6">
    <source>
        <dbReference type="ARBA" id="ARBA00023235"/>
    </source>
</evidence>
<dbReference type="InterPro" id="IPR005845">
    <property type="entry name" value="A-D-PHexomutase_a/b/a-II"/>
</dbReference>
<dbReference type="CDD" id="cd03089">
    <property type="entry name" value="PMM_PGM"/>
    <property type="match status" value="1"/>
</dbReference>